<sequence length="61" mass="6615">MILGGLRVILTNQNKLVLAVCGVTALAAGRGLHCKVECLENYDQALLTSGNRKEDCEVERN</sequence>
<organism evidence="1">
    <name type="scientific">Glycine soja</name>
    <name type="common">Wild soybean</name>
    <dbReference type="NCBI Taxonomy" id="3848"/>
    <lineage>
        <taxon>Eukaryota</taxon>
        <taxon>Viridiplantae</taxon>
        <taxon>Streptophyta</taxon>
        <taxon>Embryophyta</taxon>
        <taxon>Tracheophyta</taxon>
        <taxon>Spermatophyta</taxon>
        <taxon>Magnoliopsida</taxon>
        <taxon>eudicotyledons</taxon>
        <taxon>Gunneridae</taxon>
        <taxon>Pentapetalae</taxon>
        <taxon>rosids</taxon>
        <taxon>fabids</taxon>
        <taxon>Fabales</taxon>
        <taxon>Fabaceae</taxon>
        <taxon>Papilionoideae</taxon>
        <taxon>50 kb inversion clade</taxon>
        <taxon>NPAAA clade</taxon>
        <taxon>indigoferoid/millettioid clade</taxon>
        <taxon>Phaseoleae</taxon>
        <taxon>Glycine</taxon>
        <taxon>Glycine subgen. Soja</taxon>
    </lineage>
</organism>
<protein>
    <submittedName>
        <fullName evidence="1">Uncharacterized protein</fullName>
    </submittedName>
</protein>
<dbReference type="AlphaFoldDB" id="A0A0B2NXJ4"/>
<evidence type="ECO:0000313" key="1">
    <source>
        <dbReference type="EMBL" id="KHN01856.1"/>
    </source>
</evidence>
<dbReference type="Proteomes" id="UP000053555">
    <property type="component" value="Unassembled WGS sequence"/>
</dbReference>
<name>A0A0B2NXJ4_GLYSO</name>
<proteinExistence type="predicted"/>
<dbReference type="EMBL" id="KN670767">
    <property type="protein sequence ID" value="KHN01856.1"/>
    <property type="molecule type" value="Genomic_DNA"/>
</dbReference>
<gene>
    <name evidence="1" type="ORF">glysoja_028528</name>
</gene>
<accession>A0A0B2NXJ4</accession>
<reference evidence="1" key="1">
    <citation type="submission" date="2014-07" db="EMBL/GenBank/DDBJ databases">
        <title>Identification of a novel salt tolerance gene in wild soybean by whole-genome sequencing.</title>
        <authorList>
            <person name="Lam H.-M."/>
            <person name="Qi X."/>
            <person name="Li M.-W."/>
            <person name="Liu X."/>
            <person name="Xie M."/>
            <person name="Ni M."/>
            <person name="Xu X."/>
        </authorList>
    </citation>
    <scope>NUCLEOTIDE SEQUENCE [LARGE SCALE GENOMIC DNA]</scope>
    <source>
        <tissue evidence="1">Root</tissue>
    </source>
</reference>